<dbReference type="GO" id="GO:0003905">
    <property type="term" value="F:alkylbase DNA N-glycosylase activity"/>
    <property type="evidence" value="ECO:0007669"/>
    <property type="project" value="InterPro"/>
</dbReference>
<evidence type="ECO:0000256" key="4">
    <source>
        <dbReference type="ARBA" id="ARBA00023204"/>
    </source>
</evidence>
<name>A0A1G2H1S0_9BACT</name>
<dbReference type="EC" id="3.2.2.-" evidence="5"/>
<dbReference type="NCBIfam" id="TIGR00567">
    <property type="entry name" value="3mg"/>
    <property type="match status" value="1"/>
</dbReference>
<dbReference type="Gene3D" id="3.10.300.10">
    <property type="entry name" value="Methylpurine-DNA glycosylase (MPG)"/>
    <property type="match status" value="2"/>
</dbReference>
<evidence type="ECO:0000256" key="1">
    <source>
        <dbReference type="ARBA" id="ARBA00009232"/>
    </source>
</evidence>
<reference evidence="6 7" key="1">
    <citation type="journal article" date="2016" name="Nat. Commun.">
        <title>Thousands of microbial genomes shed light on interconnected biogeochemical processes in an aquifer system.</title>
        <authorList>
            <person name="Anantharaman K."/>
            <person name="Brown C.T."/>
            <person name="Hug L.A."/>
            <person name="Sharon I."/>
            <person name="Castelle C.J."/>
            <person name="Probst A.J."/>
            <person name="Thomas B.C."/>
            <person name="Singh A."/>
            <person name="Wilkins M.J."/>
            <person name="Karaoz U."/>
            <person name="Brodie E.L."/>
            <person name="Williams K.H."/>
            <person name="Hubbard S.S."/>
            <person name="Banfield J.F."/>
        </authorList>
    </citation>
    <scope>NUCLEOTIDE SEQUENCE [LARGE SCALE GENOMIC DNA]</scope>
</reference>
<dbReference type="PANTHER" id="PTHR10429:SF0">
    <property type="entry name" value="DNA-3-METHYLADENINE GLYCOSYLASE"/>
    <property type="match status" value="1"/>
</dbReference>
<dbReference type="InterPro" id="IPR036995">
    <property type="entry name" value="MPG_sf"/>
</dbReference>
<dbReference type="InterPro" id="IPR003180">
    <property type="entry name" value="MPG"/>
</dbReference>
<dbReference type="InterPro" id="IPR011034">
    <property type="entry name" value="Formyl_transferase-like_C_sf"/>
</dbReference>
<dbReference type="GO" id="GO:0003677">
    <property type="term" value="F:DNA binding"/>
    <property type="evidence" value="ECO:0007669"/>
    <property type="project" value="InterPro"/>
</dbReference>
<keyword evidence="4 5" id="KW-0234">DNA repair</keyword>
<comment type="caution">
    <text evidence="6">The sequence shown here is derived from an EMBL/GenBank/DDBJ whole genome shotgun (WGS) entry which is preliminary data.</text>
</comment>
<dbReference type="Pfam" id="PF02245">
    <property type="entry name" value="Pur_DNA_glyco"/>
    <property type="match status" value="1"/>
</dbReference>
<gene>
    <name evidence="6" type="ORF">A3J04_00845</name>
</gene>
<dbReference type="PANTHER" id="PTHR10429">
    <property type="entry name" value="DNA-3-METHYLADENINE GLYCOSYLASE"/>
    <property type="match status" value="1"/>
</dbReference>
<dbReference type="Proteomes" id="UP000177954">
    <property type="component" value="Unassembled WGS sequence"/>
</dbReference>
<dbReference type="EMBL" id="MHNZ01000023">
    <property type="protein sequence ID" value="OGZ56181.1"/>
    <property type="molecule type" value="Genomic_DNA"/>
</dbReference>
<evidence type="ECO:0000256" key="2">
    <source>
        <dbReference type="ARBA" id="ARBA00022763"/>
    </source>
</evidence>
<dbReference type="STRING" id="1802129.A3J04_00845"/>
<protein>
    <recommendedName>
        <fullName evidence="5">Putative 3-methyladenine DNA glycosylase</fullName>
        <ecNumber evidence="5">3.2.2.-</ecNumber>
    </recommendedName>
</protein>
<dbReference type="CDD" id="cd00540">
    <property type="entry name" value="AAG"/>
    <property type="match status" value="1"/>
</dbReference>
<sequence length="172" mass="19159">MDQKFFAHDTRTVAKKLLGMEIVRKAGSHITRAMITETEAYKGFSDKASHASRGKTKRNAPMFSPPGTIYVYLIYGMHWCLNIVTERKDYPAAVLIRGIKLLPSGELINGPGRVCRALKITGALSGKNLFDPRAGLSLGNRVAKPARITRAQRIGVDYAGTWARKPWRYLVK</sequence>
<dbReference type="AlphaFoldDB" id="A0A1G2H1S0"/>
<evidence type="ECO:0000313" key="6">
    <source>
        <dbReference type="EMBL" id="OGZ56181.1"/>
    </source>
</evidence>
<dbReference type="GO" id="GO:0006284">
    <property type="term" value="P:base-excision repair"/>
    <property type="evidence" value="ECO:0007669"/>
    <property type="project" value="InterPro"/>
</dbReference>
<dbReference type="SUPFAM" id="SSF50486">
    <property type="entry name" value="FMT C-terminal domain-like"/>
    <property type="match status" value="1"/>
</dbReference>
<keyword evidence="2 5" id="KW-0227">DNA damage</keyword>
<proteinExistence type="inferred from homology"/>
<evidence type="ECO:0000313" key="7">
    <source>
        <dbReference type="Proteomes" id="UP000177954"/>
    </source>
</evidence>
<organism evidence="6 7">
    <name type="scientific">Candidatus Ryanbacteria bacterium RIFCSPLOWO2_02_FULL_47_14</name>
    <dbReference type="NCBI Taxonomy" id="1802129"/>
    <lineage>
        <taxon>Bacteria</taxon>
        <taxon>Candidatus Ryaniibacteriota</taxon>
    </lineage>
</organism>
<keyword evidence="3 5" id="KW-0378">Hydrolase</keyword>
<evidence type="ECO:0000256" key="3">
    <source>
        <dbReference type="ARBA" id="ARBA00022801"/>
    </source>
</evidence>
<dbReference type="HAMAP" id="MF_00527">
    <property type="entry name" value="3MGH"/>
    <property type="match status" value="1"/>
</dbReference>
<accession>A0A1G2H1S0</accession>
<comment type="similarity">
    <text evidence="1 5">Belongs to the DNA glycosylase MPG family.</text>
</comment>
<evidence type="ECO:0000256" key="5">
    <source>
        <dbReference type="HAMAP-Rule" id="MF_00527"/>
    </source>
</evidence>